<dbReference type="AlphaFoldDB" id="A0A7T1T788"/>
<feature type="transmembrane region" description="Helical" evidence="2">
    <location>
        <begin position="35"/>
        <end position="55"/>
    </location>
</feature>
<keyword evidence="2" id="KW-0812">Transmembrane</keyword>
<keyword evidence="2" id="KW-0472">Membrane</keyword>
<name>A0A7T1T788_9ACTN</name>
<sequence>MLRWLAAVAGSTMGFLVVSVPWALLSEGGDDPWDVIGPVAGVVAAGVLAALGSWASQAGASPPGGSAVRRVRQSARGRGSVTQTGGDHGAGSAARRRPGREDVRQKARGGGDIDQVGGDRA</sequence>
<feature type="region of interest" description="Disordered" evidence="1">
    <location>
        <begin position="57"/>
        <end position="121"/>
    </location>
</feature>
<dbReference type="Proteomes" id="UP000595046">
    <property type="component" value="Chromosome"/>
</dbReference>
<feature type="compositionally biased region" description="Basic and acidic residues" evidence="1">
    <location>
        <begin position="99"/>
        <end position="121"/>
    </location>
</feature>
<evidence type="ECO:0000313" key="4">
    <source>
        <dbReference type="Proteomes" id="UP000595046"/>
    </source>
</evidence>
<gene>
    <name evidence="3" type="ORF">G4Z16_16235</name>
</gene>
<evidence type="ECO:0000256" key="2">
    <source>
        <dbReference type="SAM" id="Phobius"/>
    </source>
</evidence>
<dbReference type="EMBL" id="CP048882">
    <property type="protein sequence ID" value="QPP07685.1"/>
    <property type="molecule type" value="Genomic_DNA"/>
</dbReference>
<organism evidence="3 4">
    <name type="scientific">Streptomyces bathyalis</name>
    <dbReference type="NCBI Taxonomy" id="2710756"/>
    <lineage>
        <taxon>Bacteria</taxon>
        <taxon>Bacillati</taxon>
        <taxon>Actinomycetota</taxon>
        <taxon>Actinomycetes</taxon>
        <taxon>Kitasatosporales</taxon>
        <taxon>Streptomycetaceae</taxon>
        <taxon>Streptomyces</taxon>
    </lineage>
</organism>
<protein>
    <submittedName>
        <fullName evidence="3">Uncharacterized protein</fullName>
    </submittedName>
</protein>
<evidence type="ECO:0000313" key="3">
    <source>
        <dbReference type="EMBL" id="QPP07685.1"/>
    </source>
</evidence>
<reference evidence="4" key="1">
    <citation type="submission" date="2020-02" db="EMBL/GenBank/DDBJ databases">
        <title>Streptomyces sp. ASO4wet.</title>
        <authorList>
            <person name="Risdian C."/>
            <person name="Landwehr W."/>
            <person name="Schupp P."/>
            <person name="Wink J."/>
        </authorList>
    </citation>
    <scope>NUCLEOTIDE SEQUENCE [LARGE SCALE GENOMIC DNA]</scope>
    <source>
        <strain evidence="4">ASO4wet</strain>
    </source>
</reference>
<keyword evidence="2" id="KW-1133">Transmembrane helix</keyword>
<proteinExistence type="predicted"/>
<accession>A0A7T1T788</accession>
<dbReference type="KEGG" id="sbat:G4Z16_16235"/>
<keyword evidence="4" id="KW-1185">Reference proteome</keyword>
<dbReference type="RefSeq" id="WP_197351494.1">
    <property type="nucleotide sequence ID" value="NZ_CP048882.1"/>
</dbReference>
<evidence type="ECO:0000256" key="1">
    <source>
        <dbReference type="SAM" id="MobiDB-lite"/>
    </source>
</evidence>